<accession>A0A6H1TZZ7</accession>
<protein>
    <submittedName>
        <fullName evidence="1">DUF1802 family protein</fullName>
    </submittedName>
</protein>
<keyword evidence="2" id="KW-1185">Reference proteome</keyword>
<name>A0A6H1TZZ7_9CYAN</name>
<dbReference type="Pfam" id="PF08819">
    <property type="entry name" value="DUF1802"/>
    <property type="match status" value="1"/>
</dbReference>
<dbReference type="KEGG" id="oxy:HCG48_17620"/>
<dbReference type="RefSeq" id="WP_168570314.1">
    <property type="nucleotide sequence ID" value="NZ_CP051167.1"/>
</dbReference>
<evidence type="ECO:0000313" key="1">
    <source>
        <dbReference type="EMBL" id="QIZ72164.1"/>
    </source>
</evidence>
<gene>
    <name evidence="1" type="ORF">HCG48_17620</name>
</gene>
<dbReference type="InterPro" id="IPR014923">
    <property type="entry name" value="DUF1802"/>
</dbReference>
<dbReference type="Proteomes" id="UP000500857">
    <property type="component" value="Chromosome"/>
</dbReference>
<proteinExistence type="predicted"/>
<reference evidence="1 2" key="1">
    <citation type="submission" date="2020-04" db="EMBL/GenBank/DDBJ databases">
        <authorList>
            <person name="Basu S."/>
            <person name="Maruthanayagam V."/>
            <person name="Chakraborty S."/>
            <person name="Pramanik A."/>
            <person name="Mukherjee J."/>
            <person name="Brink B."/>
        </authorList>
    </citation>
    <scope>NUCLEOTIDE SEQUENCE [LARGE SCALE GENOMIC DNA]</scope>
    <source>
        <strain evidence="1 2">AP17</strain>
    </source>
</reference>
<evidence type="ECO:0000313" key="2">
    <source>
        <dbReference type="Proteomes" id="UP000500857"/>
    </source>
</evidence>
<dbReference type="EMBL" id="CP051167">
    <property type="protein sequence ID" value="QIZ72164.1"/>
    <property type="molecule type" value="Genomic_DNA"/>
</dbReference>
<organism evidence="1 2">
    <name type="scientific">Oxynema aestuarii AP17</name>
    <dbReference type="NCBI Taxonomy" id="2064643"/>
    <lineage>
        <taxon>Bacteria</taxon>
        <taxon>Bacillati</taxon>
        <taxon>Cyanobacteriota</taxon>
        <taxon>Cyanophyceae</taxon>
        <taxon>Oscillatoriophycideae</taxon>
        <taxon>Oscillatoriales</taxon>
        <taxon>Oscillatoriaceae</taxon>
        <taxon>Oxynema</taxon>
        <taxon>Oxynema aestuarii</taxon>
    </lineage>
</organism>
<sequence length="487" mass="54893">MSFIASALCVPSPEIEALMRGRAIAVLSRQFLQTNRVFALYPLKALPVEIPLENYYRSGFIPTARSQWDAEDPETAWIRLWAKCEFCQSLNGLEDLESFLEFLGSQTIWTSAGLGEIVEGKNNYFLTCLRVYKLPQAIVCQREDSNLVPGKFIGIPQNFNGDESQPVLSDRLFYRRREQLEKRQPPDHPELELLQSAIAEILPENANAQGFDLDLQVFLGWGESTTTTQDDRDRDWIEAIATVGNSSDGDTFEKLVRKSLIKLGFSNRNTNPKTSLHPDSTGGAGGLDFYCENPYPVVGECKATQGEKVPDGTPAQLVKLGYKHLQRQYNRCIKIIMAAGELTEDAELTASGNEMNVIRPETLQRLVDLKSRHPGAIDLLDLKPHLEQEPHGQEADGKVNRYIDRLWQDLQVRSHLIKLVKNANRDVGIEYLNGAYDASNPPKLLGSLNELHEILIELSSPLTGYLGRKKGETWQGDRFYFLRDLDL</sequence>
<dbReference type="AlphaFoldDB" id="A0A6H1TZZ7"/>